<dbReference type="InterPro" id="IPR018200">
    <property type="entry name" value="USP_CS"/>
</dbReference>
<dbReference type="SUPFAM" id="SSF54001">
    <property type="entry name" value="Cysteine proteinases"/>
    <property type="match status" value="1"/>
</dbReference>
<gene>
    <name evidence="8" type="ORF">EGYM00392_LOCUS14128</name>
</gene>
<dbReference type="GO" id="GO:0005829">
    <property type="term" value="C:cytosol"/>
    <property type="evidence" value="ECO:0007669"/>
    <property type="project" value="TreeGrafter"/>
</dbReference>
<comment type="similarity">
    <text evidence="2 5">Belongs to the peptidase C19 family.</text>
</comment>
<dbReference type="EMBL" id="HBGA01038974">
    <property type="protein sequence ID" value="CAD9003044.1"/>
    <property type="molecule type" value="Transcribed_RNA"/>
</dbReference>
<dbReference type="InterPro" id="IPR001394">
    <property type="entry name" value="Peptidase_C19_UCH"/>
</dbReference>
<dbReference type="PROSITE" id="PS50235">
    <property type="entry name" value="USP_3"/>
    <property type="match status" value="1"/>
</dbReference>
<evidence type="ECO:0000256" key="2">
    <source>
        <dbReference type="ARBA" id="ARBA00009085"/>
    </source>
</evidence>
<name>A0A7S1I6X6_9EUGL</name>
<dbReference type="EC" id="3.4.19.12" evidence="5"/>
<dbReference type="PROSITE" id="PS00972">
    <property type="entry name" value="USP_1"/>
    <property type="match status" value="1"/>
</dbReference>
<feature type="region of interest" description="Disordered" evidence="6">
    <location>
        <begin position="167"/>
        <end position="223"/>
    </location>
</feature>
<evidence type="ECO:0000256" key="6">
    <source>
        <dbReference type="SAM" id="MobiDB-lite"/>
    </source>
</evidence>
<evidence type="ECO:0000313" key="8">
    <source>
        <dbReference type="EMBL" id="CAD9003044.1"/>
    </source>
</evidence>
<keyword evidence="5" id="KW-0833">Ubl conjugation pathway</keyword>
<keyword evidence="4 5" id="KW-0378">Hydrolase</keyword>
<dbReference type="GO" id="GO:0004843">
    <property type="term" value="F:cysteine-type deubiquitinase activity"/>
    <property type="evidence" value="ECO:0007669"/>
    <property type="project" value="UniProtKB-UniRule"/>
</dbReference>
<dbReference type="GO" id="GO:0016579">
    <property type="term" value="P:protein deubiquitination"/>
    <property type="evidence" value="ECO:0007669"/>
    <property type="project" value="InterPro"/>
</dbReference>
<evidence type="ECO:0000256" key="1">
    <source>
        <dbReference type="ARBA" id="ARBA00000707"/>
    </source>
</evidence>
<evidence type="ECO:0000256" key="3">
    <source>
        <dbReference type="ARBA" id="ARBA00022670"/>
    </source>
</evidence>
<dbReference type="InterPro" id="IPR028889">
    <property type="entry name" value="USP"/>
</dbReference>
<dbReference type="PANTHER" id="PTHR24006:SF733">
    <property type="entry name" value="RE52890P"/>
    <property type="match status" value="1"/>
</dbReference>
<organism evidence="8">
    <name type="scientific">Eutreptiella gymnastica</name>
    <dbReference type="NCBI Taxonomy" id="73025"/>
    <lineage>
        <taxon>Eukaryota</taxon>
        <taxon>Discoba</taxon>
        <taxon>Euglenozoa</taxon>
        <taxon>Euglenida</taxon>
        <taxon>Spirocuta</taxon>
        <taxon>Euglenophyceae</taxon>
        <taxon>Eutreptiales</taxon>
        <taxon>Eutreptiaceae</taxon>
        <taxon>Eutreptiella</taxon>
    </lineage>
</organism>
<dbReference type="GO" id="GO:0005634">
    <property type="term" value="C:nucleus"/>
    <property type="evidence" value="ECO:0007669"/>
    <property type="project" value="TreeGrafter"/>
</dbReference>
<dbReference type="PROSITE" id="PS00973">
    <property type="entry name" value="USP_2"/>
    <property type="match status" value="1"/>
</dbReference>
<protein>
    <recommendedName>
        <fullName evidence="5">Ubiquitin carboxyl-terminal hydrolase</fullName>
        <ecNumber evidence="5">3.4.19.12</ecNumber>
    </recommendedName>
</protein>
<feature type="domain" description="USP" evidence="7">
    <location>
        <begin position="23"/>
        <end position="429"/>
    </location>
</feature>
<dbReference type="InterPro" id="IPR038765">
    <property type="entry name" value="Papain-like_cys_pep_sf"/>
</dbReference>
<keyword evidence="5" id="KW-0788">Thiol protease</keyword>
<keyword evidence="3 5" id="KW-0645">Protease</keyword>
<dbReference type="Gene3D" id="3.90.70.10">
    <property type="entry name" value="Cysteine proteinases"/>
    <property type="match status" value="1"/>
</dbReference>
<dbReference type="PANTHER" id="PTHR24006">
    <property type="entry name" value="UBIQUITIN CARBOXYL-TERMINAL HYDROLASE"/>
    <property type="match status" value="1"/>
</dbReference>
<comment type="catalytic activity">
    <reaction evidence="1 5">
        <text>Thiol-dependent hydrolysis of ester, thioester, amide, peptide and isopeptide bonds formed by the C-terminal Gly of ubiquitin (a 76-residue protein attached to proteins as an intracellular targeting signal).</text>
        <dbReference type="EC" id="3.4.19.12"/>
    </reaction>
</comment>
<evidence type="ECO:0000259" key="7">
    <source>
        <dbReference type="PROSITE" id="PS50235"/>
    </source>
</evidence>
<evidence type="ECO:0000256" key="4">
    <source>
        <dbReference type="ARBA" id="ARBA00022801"/>
    </source>
</evidence>
<evidence type="ECO:0000256" key="5">
    <source>
        <dbReference type="RuleBase" id="RU366025"/>
    </source>
</evidence>
<proteinExistence type="inferred from homology"/>
<dbReference type="CDD" id="cd02663">
    <property type="entry name" value="Peptidase_C19G"/>
    <property type="match status" value="1"/>
</dbReference>
<dbReference type="GO" id="GO:0006508">
    <property type="term" value="P:proteolysis"/>
    <property type="evidence" value="ECO:0007669"/>
    <property type="project" value="UniProtKB-KW"/>
</dbReference>
<dbReference type="Pfam" id="PF00443">
    <property type="entry name" value="UCH"/>
    <property type="match status" value="1"/>
</dbReference>
<dbReference type="AlphaFoldDB" id="A0A7S1I6X6"/>
<reference evidence="8" key="1">
    <citation type="submission" date="2021-01" db="EMBL/GenBank/DDBJ databases">
        <authorList>
            <person name="Corre E."/>
            <person name="Pelletier E."/>
            <person name="Niang G."/>
            <person name="Scheremetjew M."/>
            <person name="Finn R."/>
            <person name="Kale V."/>
            <person name="Holt S."/>
            <person name="Cochrane G."/>
            <person name="Meng A."/>
            <person name="Brown T."/>
            <person name="Cohen L."/>
        </authorList>
    </citation>
    <scope>NUCLEOTIDE SEQUENCE</scope>
    <source>
        <strain evidence="8">NIES-381</strain>
    </source>
</reference>
<accession>A0A7S1I6X6</accession>
<dbReference type="InterPro" id="IPR050164">
    <property type="entry name" value="Peptidase_C19"/>
</dbReference>
<sequence>MGSSGSKSEKVLGTAFLDKERYFGLENFGNTCYCNSVLQALYFCVPFRQHCIRYLSRTRERQKEESTKKQAKHEDEHILMCLCDLFVQINGNKKRTGTISPKKFITRLRQENEMFRTLQHQDAHEFLNYLLNKIDELLQKEMEEAEGRRPYKPFYYTRESKKCAASLGSEDGDASQDARPTAGTGWAARSPGKGAHPSQMCDTRPGAPDMDRRTSVPDSSWSKASASETKKSFVHDLFEGVLASETRCLTCETVTSREEAFIDLSVDVEQNVSLHNCLRNFSASELLHQDDKFFCDVCCSLQEAQKCIRIKKAPLVLAIHLKRFKYVEHLERYKKLSYHVPFSMELRLTTVGEEGADALYHLFAVVIHVGSGPSMGHYVCMVKSHDHWLLFDDDIVEHIPESTIRSVFGVSQDFSGVTQTGYLLFYSLNDCATRSDAPVMSPSRVRCAHQL</sequence>